<dbReference type="PRINTS" id="PR00111">
    <property type="entry name" value="ABHYDROLASE"/>
</dbReference>
<name>A0A382V6W7_9ZZZZ</name>
<dbReference type="Gene3D" id="3.40.50.1820">
    <property type="entry name" value="alpha/beta hydrolase"/>
    <property type="match status" value="1"/>
</dbReference>
<dbReference type="EMBL" id="UINC01149609">
    <property type="protein sequence ID" value="SVD42190.1"/>
    <property type="molecule type" value="Genomic_DNA"/>
</dbReference>
<sequence>MPQIKSDQFTVDYLDTGQGPSVILLPSSASSNRQWRKLVDKLSSQYRMISINLFGYGDTSIWPPDRSQTLDDQADLVVSIAELFEGKVSLIGHSFGGSVAMRAALRMGERVECLILIEPNMF</sequence>
<gene>
    <name evidence="2" type="ORF">METZ01_LOCUS395044</name>
</gene>
<organism evidence="2">
    <name type="scientific">marine metagenome</name>
    <dbReference type="NCBI Taxonomy" id="408172"/>
    <lineage>
        <taxon>unclassified sequences</taxon>
        <taxon>metagenomes</taxon>
        <taxon>ecological metagenomes</taxon>
    </lineage>
</organism>
<dbReference type="InterPro" id="IPR029058">
    <property type="entry name" value="AB_hydrolase_fold"/>
</dbReference>
<feature type="domain" description="AB hydrolase-1" evidence="1">
    <location>
        <begin position="20"/>
        <end position="119"/>
    </location>
</feature>
<protein>
    <recommendedName>
        <fullName evidence="1">AB hydrolase-1 domain-containing protein</fullName>
    </recommendedName>
</protein>
<dbReference type="PANTHER" id="PTHR43798">
    <property type="entry name" value="MONOACYLGLYCEROL LIPASE"/>
    <property type="match status" value="1"/>
</dbReference>
<dbReference type="SUPFAM" id="SSF53474">
    <property type="entry name" value="alpha/beta-Hydrolases"/>
    <property type="match status" value="1"/>
</dbReference>
<accession>A0A382V6W7</accession>
<dbReference type="InterPro" id="IPR050266">
    <property type="entry name" value="AB_hydrolase_sf"/>
</dbReference>
<dbReference type="InterPro" id="IPR000073">
    <property type="entry name" value="AB_hydrolase_1"/>
</dbReference>
<dbReference type="AlphaFoldDB" id="A0A382V6W7"/>
<reference evidence="2" key="1">
    <citation type="submission" date="2018-05" db="EMBL/GenBank/DDBJ databases">
        <authorList>
            <person name="Lanie J.A."/>
            <person name="Ng W.-L."/>
            <person name="Kazmierczak K.M."/>
            <person name="Andrzejewski T.M."/>
            <person name="Davidsen T.M."/>
            <person name="Wayne K.J."/>
            <person name="Tettelin H."/>
            <person name="Glass J.I."/>
            <person name="Rusch D."/>
            <person name="Podicherti R."/>
            <person name="Tsui H.-C.T."/>
            <person name="Winkler M.E."/>
        </authorList>
    </citation>
    <scope>NUCLEOTIDE SEQUENCE</scope>
</reference>
<proteinExistence type="predicted"/>
<evidence type="ECO:0000313" key="2">
    <source>
        <dbReference type="EMBL" id="SVD42190.1"/>
    </source>
</evidence>
<evidence type="ECO:0000259" key="1">
    <source>
        <dbReference type="Pfam" id="PF00561"/>
    </source>
</evidence>
<feature type="non-terminal residue" evidence="2">
    <location>
        <position position="122"/>
    </location>
</feature>
<dbReference type="Pfam" id="PF00561">
    <property type="entry name" value="Abhydrolase_1"/>
    <property type="match status" value="1"/>
</dbReference>